<organism evidence="8 9">
    <name type="scientific">Paraclostridium bifermentans</name>
    <name type="common">Clostridium bifermentans</name>
    <dbReference type="NCBI Taxonomy" id="1490"/>
    <lineage>
        <taxon>Bacteria</taxon>
        <taxon>Bacillati</taxon>
        <taxon>Bacillota</taxon>
        <taxon>Clostridia</taxon>
        <taxon>Peptostreptococcales</taxon>
        <taxon>Peptostreptococcaceae</taxon>
        <taxon>Paraclostridium</taxon>
    </lineage>
</organism>
<keyword evidence="3" id="KW-0819">tRNA processing</keyword>
<dbReference type="Proteomes" id="UP001239169">
    <property type="component" value="Chromosome"/>
</dbReference>
<accession>A0ABY8R556</accession>
<dbReference type="Pfam" id="PF01171">
    <property type="entry name" value="ATP_bind_3"/>
    <property type="match status" value="1"/>
</dbReference>
<dbReference type="PANTHER" id="PTHR43033">
    <property type="entry name" value="TRNA(ILE)-LYSIDINE SYNTHASE-RELATED"/>
    <property type="match status" value="1"/>
</dbReference>
<keyword evidence="9" id="KW-1185">Reference proteome</keyword>
<dbReference type="InterPro" id="IPR011063">
    <property type="entry name" value="TilS/TtcA_N"/>
</dbReference>
<name>A0ABY8R556_PARBF</name>
<dbReference type="GO" id="GO:0005524">
    <property type="term" value="F:ATP binding"/>
    <property type="evidence" value="ECO:0007669"/>
    <property type="project" value="UniProtKB-KW"/>
</dbReference>
<dbReference type="SUPFAM" id="SSF52402">
    <property type="entry name" value="Adenine nucleotide alpha hydrolases-like"/>
    <property type="match status" value="1"/>
</dbReference>
<gene>
    <name evidence="8" type="ORF">QJS64_02045</name>
</gene>
<evidence type="ECO:0000259" key="7">
    <source>
        <dbReference type="Pfam" id="PF01171"/>
    </source>
</evidence>
<protein>
    <recommendedName>
        <fullName evidence="1">tRNA(Ile)-lysidine synthetase</fullName>
        <ecNumber evidence="1">6.3.4.19</ecNumber>
    </recommendedName>
</protein>
<evidence type="ECO:0000256" key="2">
    <source>
        <dbReference type="ARBA" id="ARBA00022598"/>
    </source>
</evidence>
<evidence type="ECO:0000256" key="6">
    <source>
        <dbReference type="ARBA" id="ARBA00048539"/>
    </source>
</evidence>
<dbReference type="PANTHER" id="PTHR43033:SF1">
    <property type="entry name" value="TRNA(ILE)-LYSIDINE SYNTHASE-RELATED"/>
    <property type="match status" value="1"/>
</dbReference>
<reference evidence="8 9" key="1">
    <citation type="submission" date="2023-04" db="EMBL/GenBank/DDBJ databases">
        <title>Bacteria Genome Submission.</title>
        <authorList>
            <person name="Isaac P."/>
        </authorList>
    </citation>
    <scope>NUCLEOTIDE SEQUENCE [LARGE SCALE GENOMIC DNA]</scope>
    <source>
        <strain evidence="8 9">SampleS7P1</strain>
    </source>
</reference>
<evidence type="ECO:0000256" key="1">
    <source>
        <dbReference type="ARBA" id="ARBA00013267"/>
    </source>
</evidence>
<feature type="domain" description="tRNA(Ile)-lysidine/2-thiocytidine synthase N-terminal" evidence="7">
    <location>
        <begin position="21"/>
        <end position="119"/>
    </location>
</feature>
<dbReference type="EMBL" id="CP124685">
    <property type="protein sequence ID" value="WGX76178.1"/>
    <property type="molecule type" value="Genomic_DNA"/>
</dbReference>
<dbReference type="Gene3D" id="3.40.50.620">
    <property type="entry name" value="HUPs"/>
    <property type="match status" value="1"/>
</dbReference>
<dbReference type="InterPro" id="IPR012795">
    <property type="entry name" value="tRNA_Ile_lys_synt_N"/>
</dbReference>
<keyword evidence="4" id="KW-0547">Nucleotide-binding</keyword>
<sequence length="123" mass="14165">MIVDRVRSTINKYNLLQKGDKIVLGLSGGPDSVCLLHVLKQLEEEYDISIYAAHLNHQIRGIEAQKDVMYISQLCDSLGVKFFVKSINVPEYCKKNGLSIEEGARKLRYEMFYEIKQKLNQIK</sequence>
<evidence type="ECO:0000313" key="9">
    <source>
        <dbReference type="Proteomes" id="UP001239169"/>
    </source>
</evidence>
<keyword evidence="5 8" id="KW-0067">ATP-binding</keyword>
<dbReference type="CDD" id="cd01992">
    <property type="entry name" value="TilS_N"/>
    <property type="match status" value="1"/>
</dbReference>
<dbReference type="EC" id="6.3.4.19" evidence="1"/>
<proteinExistence type="predicted"/>
<evidence type="ECO:0000256" key="4">
    <source>
        <dbReference type="ARBA" id="ARBA00022741"/>
    </source>
</evidence>
<dbReference type="InterPro" id="IPR012094">
    <property type="entry name" value="tRNA_Ile_lys_synt"/>
</dbReference>
<evidence type="ECO:0000313" key="8">
    <source>
        <dbReference type="EMBL" id="WGX76178.1"/>
    </source>
</evidence>
<dbReference type="InterPro" id="IPR014729">
    <property type="entry name" value="Rossmann-like_a/b/a_fold"/>
</dbReference>
<comment type="catalytic activity">
    <reaction evidence="6">
        <text>cytidine(34) in tRNA(Ile2) + L-lysine + ATP = lysidine(34) in tRNA(Ile2) + AMP + diphosphate + H(+)</text>
        <dbReference type="Rhea" id="RHEA:43744"/>
        <dbReference type="Rhea" id="RHEA-COMP:10625"/>
        <dbReference type="Rhea" id="RHEA-COMP:10670"/>
        <dbReference type="ChEBI" id="CHEBI:15378"/>
        <dbReference type="ChEBI" id="CHEBI:30616"/>
        <dbReference type="ChEBI" id="CHEBI:32551"/>
        <dbReference type="ChEBI" id="CHEBI:33019"/>
        <dbReference type="ChEBI" id="CHEBI:82748"/>
        <dbReference type="ChEBI" id="CHEBI:83665"/>
        <dbReference type="ChEBI" id="CHEBI:456215"/>
        <dbReference type="EC" id="6.3.4.19"/>
    </reaction>
</comment>
<evidence type="ECO:0000256" key="3">
    <source>
        <dbReference type="ARBA" id="ARBA00022694"/>
    </source>
</evidence>
<keyword evidence="2" id="KW-0436">Ligase</keyword>
<evidence type="ECO:0000256" key="5">
    <source>
        <dbReference type="ARBA" id="ARBA00022840"/>
    </source>
</evidence>